<evidence type="ECO:0000313" key="3">
    <source>
        <dbReference type="Proteomes" id="UP000007264"/>
    </source>
</evidence>
<evidence type="ECO:0000259" key="1">
    <source>
        <dbReference type="PROSITE" id="PS50191"/>
    </source>
</evidence>
<dbReference type="GeneID" id="17043985"/>
<dbReference type="SMART" id="SM00516">
    <property type="entry name" value="SEC14"/>
    <property type="match status" value="1"/>
</dbReference>
<gene>
    <name evidence="2" type="ORF">COCSUDRAFT_10686</name>
</gene>
<dbReference type="InterPro" id="IPR001251">
    <property type="entry name" value="CRAL-TRIO_dom"/>
</dbReference>
<reference evidence="2 3" key="1">
    <citation type="journal article" date="2012" name="Genome Biol.">
        <title>The genome of the polar eukaryotic microalga coccomyxa subellipsoidea reveals traits of cold adaptation.</title>
        <authorList>
            <person name="Blanc G."/>
            <person name="Agarkova I."/>
            <person name="Grimwood J."/>
            <person name="Kuo A."/>
            <person name="Brueggeman A."/>
            <person name="Dunigan D."/>
            <person name="Gurnon J."/>
            <person name="Ladunga I."/>
            <person name="Lindquist E."/>
            <person name="Lucas S."/>
            <person name="Pangilinan J."/>
            <person name="Proschold T."/>
            <person name="Salamov A."/>
            <person name="Schmutz J."/>
            <person name="Weeks D."/>
            <person name="Yamada T."/>
            <person name="Claverie J.M."/>
            <person name="Grigoriev I."/>
            <person name="Van Etten J."/>
            <person name="Lomsadze A."/>
            <person name="Borodovsky M."/>
        </authorList>
    </citation>
    <scope>NUCLEOTIDE SEQUENCE [LARGE SCALE GENOMIC DNA]</scope>
    <source>
        <strain evidence="2 3">C-169</strain>
    </source>
</reference>
<protein>
    <submittedName>
        <fullName evidence="2">CRAL/TRIO domain-containing protein</fullName>
    </submittedName>
</protein>
<dbReference type="RefSeq" id="XP_005650525.1">
    <property type="nucleotide sequence ID" value="XM_005650468.1"/>
</dbReference>
<dbReference type="KEGG" id="csl:COCSUDRAFT_10686"/>
<evidence type="ECO:0000313" key="2">
    <source>
        <dbReference type="EMBL" id="EIE25981.1"/>
    </source>
</evidence>
<dbReference type="CDD" id="cd00170">
    <property type="entry name" value="SEC14"/>
    <property type="match status" value="1"/>
</dbReference>
<dbReference type="Proteomes" id="UP000007264">
    <property type="component" value="Unassembled WGS sequence"/>
</dbReference>
<dbReference type="eggNOG" id="KOG1470">
    <property type="taxonomic scope" value="Eukaryota"/>
</dbReference>
<dbReference type="Pfam" id="PF00650">
    <property type="entry name" value="CRAL_TRIO"/>
    <property type="match status" value="1"/>
</dbReference>
<sequence>HAQWRADYIPLGRILEGEIANELAARKCFLQGCDYEGHPVLVVWAARHDMGNRSLDETKRFICYCLDNTIAASDLRVNSGGQIKCLFDLSGLRTRNLDVKALQAIFELLQSHYPERLNALWFLNAPLIFWGVWRLVRPFIRTDETRNKIAFLSGRDRVEALRSTIPPSVLPEVYGGEAPLVPLEDAAL</sequence>
<feature type="non-terminal residue" evidence="2">
    <location>
        <position position="1"/>
    </location>
</feature>
<accession>I0Z5R2</accession>
<feature type="non-terminal residue" evidence="2">
    <location>
        <position position="188"/>
    </location>
</feature>
<dbReference type="SUPFAM" id="SSF52087">
    <property type="entry name" value="CRAL/TRIO domain"/>
    <property type="match status" value="1"/>
</dbReference>
<dbReference type="Gene3D" id="3.40.525.10">
    <property type="entry name" value="CRAL-TRIO lipid binding domain"/>
    <property type="match status" value="1"/>
</dbReference>
<dbReference type="OrthoDB" id="1434354at2759"/>
<dbReference type="PANTHER" id="PTHR46277:SF3">
    <property type="entry name" value="BINDING PROTEIN, PUTATIVE-RELATED"/>
    <property type="match status" value="1"/>
</dbReference>
<comment type="caution">
    <text evidence="2">The sequence shown here is derived from an EMBL/GenBank/DDBJ whole genome shotgun (WGS) entry which is preliminary data.</text>
</comment>
<keyword evidence="3" id="KW-1185">Reference proteome</keyword>
<dbReference type="InterPro" id="IPR036865">
    <property type="entry name" value="CRAL-TRIO_dom_sf"/>
</dbReference>
<name>I0Z5R2_COCSC</name>
<proteinExistence type="predicted"/>
<dbReference type="EMBL" id="AGSI01000003">
    <property type="protein sequence ID" value="EIE25981.1"/>
    <property type="molecule type" value="Genomic_DNA"/>
</dbReference>
<organism evidence="2 3">
    <name type="scientific">Coccomyxa subellipsoidea (strain C-169)</name>
    <name type="common">Green microalga</name>
    <dbReference type="NCBI Taxonomy" id="574566"/>
    <lineage>
        <taxon>Eukaryota</taxon>
        <taxon>Viridiplantae</taxon>
        <taxon>Chlorophyta</taxon>
        <taxon>core chlorophytes</taxon>
        <taxon>Trebouxiophyceae</taxon>
        <taxon>Trebouxiophyceae incertae sedis</taxon>
        <taxon>Coccomyxaceae</taxon>
        <taxon>Coccomyxa</taxon>
        <taxon>Coccomyxa subellipsoidea</taxon>
    </lineage>
</organism>
<feature type="domain" description="CRAL-TRIO" evidence="1">
    <location>
        <begin position="16"/>
        <end position="182"/>
    </location>
</feature>
<dbReference type="PROSITE" id="PS50191">
    <property type="entry name" value="CRAL_TRIO"/>
    <property type="match status" value="1"/>
</dbReference>
<dbReference type="PANTHER" id="PTHR46277">
    <property type="entry name" value="OS03G0850700 PROTEIN"/>
    <property type="match status" value="1"/>
</dbReference>
<dbReference type="AlphaFoldDB" id="I0Z5R2"/>